<accession>A0A1H4AJ75</accession>
<feature type="transmembrane region" description="Helical" evidence="1">
    <location>
        <begin position="15"/>
        <end position="37"/>
    </location>
</feature>
<protein>
    <submittedName>
        <fullName evidence="2">Uncharacterized protein</fullName>
    </submittedName>
</protein>
<dbReference type="AlphaFoldDB" id="A0A1H4AJ75"/>
<name>A0A1H4AJ75_9BACT</name>
<keyword evidence="3" id="KW-1185">Reference proteome</keyword>
<evidence type="ECO:0000256" key="1">
    <source>
        <dbReference type="SAM" id="Phobius"/>
    </source>
</evidence>
<keyword evidence="1" id="KW-1133">Transmembrane helix</keyword>
<reference evidence="2 3" key="1">
    <citation type="submission" date="2016-10" db="EMBL/GenBank/DDBJ databases">
        <authorList>
            <person name="de Groot N.N."/>
        </authorList>
    </citation>
    <scope>NUCLEOTIDE SEQUENCE [LARGE SCALE GENOMIC DNA]</scope>
    <source>
        <strain evidence="2 3">Vu-144</strain>
    </source>
</reference>
<sequence>MLLFITYFKLVDYDLLSSFVFSHLIIYISFCMGRIGLCEEIIEYHMNDCNV</sequence>
<proteinExistence type="predicted"/>
<evidence type="ECO:0000313" key="3">
    <source>
        <dbReference type="Proteomes" id="UP000199041"/>
    </source>
</evidence>
<dbReference type="Proteomes" id="UP000199041">
    <property type="component" value="Unassembled WGS sequence"/>
</dbReference>
<keyword evidence="1" id="KW-0472">Membrane</keyword>
<organism evidence="2 3">
    <name type="scientific">Arachidicoccus rhizosphaerae</name>
    <dbReference type="NCBI Taxonomy" id="551991"/>
    <lineage>
        <taxon>Bacteria</taxon>
        <taxon>Pseudomonadati</taxon>
        <taxon>Bacteroidota</taxon>
        <taxon>Chitinophagia</taxon>
        <taxon>Chitinophagales</taxon>
        <taxon>Chitinophagaceae</taxon>
        <taxon>Arachidicoccus</taxon>
    </lineage>
</organism>
<evidence type="ECO:0000313" key="2">
    <source>
        <dbReference type="EMBL" id="SEA35976.1"/>
    </source>
</evidence>
<dbReference type="EMBL" id="FNQY01000015">
    <property type="protein sequence ID" value="SEA35976.1"/>
    <property type="molecule type" value="Genomic_DNA"/>
</dbReference>
<dbReference type="STRING" id="551991.SAMN05192529_11521"/>
<keyword evidence="1" id="KW-0812">Transmembrane</keyword>
<gene>
    <name evidence="2" type="ORF">SAMN05192529_11521</name>
</gene>